<sequence>MSKTNNLKRSVEMFAKDLEGAFENRKFVVFLCGPSLDLASSDNAAALRKCIKEKLEAENFDVVLGEDDGLEALRKKFSGMAHDNELQFIQNHSNAVILIAASVGSFCELGLFSHQHVHANARKTDFILIMDEAYKDDVSYMNEGPAKAIDTFGGQLVHCDFSAFDTAALVDRLKTRRHVWFTSGSGALT</sequence>
<name>A0ABU1USV7_9GAMM</name>
<evidence type="ECO:0000313" key="1">
    <source>
        <dbReference type="EMBL" id="MDR7088228.1"/>
    </source>
</evidence>
<comment type="caution">
    <text evidence="1">The sequence shown here is derived from an EMBL/GenBank/DDBJ whole genome shotgun (WGS) entry which is preliminary data.</text>
</comment>
<dbReference type="Proteomes" id="UP001253595">
    <property type="component" value="Unassembled WGS sequence"/>
</dbReference>
<protein>
    <submittedName>
        <fullName evidence="1">Uncharacterized protein</fullName>
    </submittedName>
</protein>
<dbReference type="RefSeq" id="WP_310067581.1">
    <property type="nucleotide sequence ID" value="NZ_JAVDVX010000001.1"/>
</dbReference>
<evidence type="ECO:0000313" key="2">
    <source>
        <dbReference type="Proteomes" id="UP001253595"/>
    </source>
</evidence>
<dbReference type="EMBL" id="JAVDVX010000001">
    <property type="protein sequence ID" value="MDR7088228.1"/>
    <property type="molecule type" value="Genomic_DNA"/>
</dbReference>
<keyword evidence="2" id="KW-1185">Reference proteome</keyword>
<reference evidence="1 2" key="1">
    <citation type="submission" date="2023-07" db="EMBL/GenBank/DDBJ databases">
        <title>Sorghum-associated microbial communities from plants grown in Nebraska, USA.</title>
        <authorList>
            <person name="Schachtman D."/>
        </authorList>
    </citation>
    <scope>NUCLEOTIDE SEQUENCE [LARGE SCALE GENOMIC DNA]</scope>
    <source>
        <strain evidence="1 2">BE190</strain>
    </source>
</reference>
<accession>A0ABU1USV7</accession>
<organism evidence="1 2">
    <name type="scientific">Cellvibrio fibrivorans</name>
    <dbReference type="NCBI Taxonomy" id="126350"/>
    <lineage>
        <taxon>Bacteria</taxon>
        <taxon>Pseudomonadati</taxon>
        <taxon>Pseudomonadota</taxon>
        <taxon>Gammaproteobacteria</taxon>
        <taxon>Cellvibrionales</taxon>
        <taxon>Cellvibrionaceae</taxon>
        <taxon>Cellvibrio</taxon>
    </lineage>
</organism>
<gene>
    <name evidence="1" type="ORF">J2X05_000231</name>
</gene>
<proteinExistence type="predicted"/>